<reference evidence="2 3" key="1">
    <citation type="submission" date="2022-01" db="EMBL/GenBank/DDBJ databases">
        <title>A high-quality chromosome-level genome assembly of rohu carp, Labeo rohita.</title>
        <authorList>
            <person name="Arick M.A. II"/>
            <person name="Hsu C.-Y."/>
            <person name="Magbanua Z."/>
            <person name="Pechanova O."/>
            <person name="Grover C."/>
            <person name="Miller E."/>
            <person name="Thrash A."/>
            <person name="Ezzel L."/>
            <person name="Alam S."/>
            <person name="Benzie J."/>
            <person name="Hamilton M."/>
            <person name="Karsi A."/>
            <person name="Lawrence M.L."/>
            <person name="Peterson D.G."/>
        </authorList>
    </citation>
    <scope>NUCLEOTIDE SEQUENCE [LARGE SCALE GENOMIC DNA]</scope>
    <source>
        <strain evidence="3">BAU-BD-2019</strain>
        <tissue evidence="2">Blood</tissue>
    </source>
</reference>
<protein>
    <submittedName>
        <fullName evidence="2">Mediator of RNA polymerase II transcription subunit 17</fullName>
    </submittedName>
</protein>
<evidence type="ECO:0000313" key="3">
    <source>
        <dbReference type="Proteomes" id="UP000830375"/>
    </source>
</evidence>
<accession>A0ABQ8M080</accession>
<keyword evidence="3" id="KW-1185">Reference proteome</keyword>
<sequence length="227" mass="25382">MPMAESQQCRFTAISHHKHVHGYTKVMALIHNETSLGFFLAQLVESCPVELPRDGAGSSRSGPSVPFGSLDEDKMSNAASEEGLSSSEAEDSTAQHPTMLESGAELTAMLLRATKSNGLEPRSTPVPFFPEVHEELAKTWKAPHRLFRFELFPLQYPRWWDSQGATSTLHAMAILQVHQTKTLKKLQQPVCTSGRYTYRVEPPFFPQLLHLHGLRAWLVLPSLTDHP</sequence>
<organism evidence="2 3">
    <name type="scientific">Labeo rohita</name>
    <name type="common">Indian major carp</name>
    <name type="synonym">Cyprinus rohita</name>
    <dbReference type="NCBI Taxonomy" id="84645"/>
    <lineage>
        <taxon>Eukaryota</taxon>
        <taxon>Metazoa</taxon>
        <taxon>Chordata</taxon>
        <taxon>Craniata</taxon>
        <taxon>Vertebrata</taxon>
        <taxon>Euteleostomi</taxon>
        <taxon>Actinopterygii</taxon>
        <taxon>Neopterygii</taxon>
        <taxon>Teleostei</taxon>
        <taxon>Ostariophysi</taxon>
        <taxon>Cypriniformes</taxon>
        <taxon>Cyprinidae</taxon>
        <taxon>Labeoninae</taxon>
        <taxon>Labeonini</taxon>
        <taxon>Labeo</taxon>
    </lineage>
</organism>
<comment type="caution">
    <text evidence="2">The sequence shown here is derived from an EMBL/GenBank/DDBJ whole genome shotgun (WGS) entry which is preliminary data.</text>
</comment>
<feature type="region of interest" description="Disordered" evidence="1">
    <location>
        <begin position="52"/>
        <end position="95"/>
    </location>
</feature>
<evidence type="ECO:0000313" key="2">
    <source>
        <dbReference type="EMBL" id="KAI2655951.1"/>
    </source>
</evidence>
<gene>
    <name evidence="2" type="ORF">H4Q32_012746</name>
</gene>
<dbReference type="EMBL" id="JACTAM010000015">
    <property type="protein sequence ID" value="KAI2655951.1"/>
    <property type="molecule type" value="Genomic_DNA"/>
</dbReference>
<evidence type="ECO:0000256" key="1">
    <source>
        <dbReference type="SAM" id="MobiDB-lite"/>
    </source>
</evidence>
<dbReference type="Proteomes" id="UP000830375">
    <property type="component" value="Unassembled WGS sequence"/>
</dbReference>
<proteinExistence type="predicted"/>
<feature type="compositionally biased region" description="Low complexity" evidence="1">
    <location>
        <begin position="76"/>
        <end position="87"/>
    </location>
</feature>
<name>A0ABQ8M080_LABRO</name>